<evidence type="ECO:0000313" key="1">
    <source>
        <dbReference type="EMBL" id="SDO36507.1"/>
    </source>
</evidence>
<feature type="non-terminal residue" evidence="1">
    <location>
        <position position="83"/>
    </location>
</feature>
<name>A0A1H0IYD8_9BACI</name>
<sequence>MGKSYTPEYKQYVIKLVREEGRPAKQVSRELEIPYGTMMRWIENDRKKKNALPEEDIPLTPSEYKKKLAAYEKELKSVQEENE</sequence>
<gene>
    <name evidence="1" type="ORF">SAMN04488053_1121</name>
</gene>
<dbReference type="Pfam" id="PF01527">
    <property type="entry name" value="HTH_Tnp_1"/>
    <property type="match status" value="1"/>
</dbReference>
<dbReference type="OrthoDB" id="4379323at2"/>
<dbReference type="SUPFAM" id="SSF46689">
    <property type="entry name" value="Homeodomain-like"/>
    <property type="match status" value="1"/>
</dbReference>
<keyword evidence="2" id="KW-1185">Reference proteome</keyword>
<organism evidence="1 2">
    <name type="scientific">Alkalicoccus daliensis</name>
    <dbReference type="NCBI Taxonomy" id="745820"/>
    <lineage>
        <taxon>Bacteria</taxon>
        <taxon>Bacillati</taxon>
        <taxon>Bacillota</taxon>
        <taxon>Bacilli</taxon>
        <taxon>Bacillales</taxon>
        <taxon>Bacillaceae</taxon>
        <taxon>Alkalicoccus</taxon>
    </lineage>
</organism>
<dbReference type="Gene3D" id="1.10.10.60">
    <property type="entry name" value="Homeodomain-like"/>
    <property type="match status" value="1"/>
</dbReference>
<evidence type="ECO:0000313" key="2">
    <source>
        <dbReference type="Proteomes" id="UP000198778"/>
    </source>
</evidence>
<dbReference type="GO" id="GO:0006313">
    <property type="term" value="P:DNA transposition"/>
    <property type="evidence" value="ECO:0007669"/>
    <property type="project" value="InterPro"/>
</dbReference>
<dbReference type="RefSeq" id="WP_139148967.1">
    <property type="nucleotide sequence ID" value="NZ_FNIL01000012.1"/>
</dbReference>
<accession>A0A1H0IYD8</accession>
<dbReference type="InterPro" id="IPR009057">
    <property type="entry name" value="Homeodomain-like_sf"/>
</dbReference>
<dbReference type="AlphaFoldDB" id="A0A1H0IYD8"/>
<dbReference type="EMBL" id="FNIL01000012">
    <property type="protein sequence ID" value="SDO36507.1"/>
    <property type="molecule type" value="Genomic_DNA"/>
</dbReference>
<protein>
    <submittedName>
        <fullName evidence="1">Transposase</fullName>
    </submittedName>
</protein>
<dbReference type="GO" id="GO:0003677">
    <property type="term" value="F:DNA binding"/>
    <property type="evidence" value="ECO:0007669"/>
    <property type="project" value="InterPro"/>
</dbReference>
<dbReference type="InterPro" id="IPR002514">
    <property type="entry name" value="Transposase_8"/>
</dbReference>
<reference evidence="2" key="1">
    <citation type="submission" date="2016-10" db="EMBL/GenBank/DDBJ databases">
        <authorList>
            <person name="Varghese N."/>
            <person name="Submissions S."/>
        </authorList>
    </citation>
    <scope>NUCLEOTIDE SEQUENCE [LARGE SCALE GENOMIC DNA]</scope>
    <source>
        <strain evidence="2">CGMCC 1.10369</strain>
    </source>
</reference>
<proteinExistence type="predicted"/>
<dbReference type="GO" id="GO:0004803">
    <property type="term" value="F:transposase activity"/>
    <property type="evidence" value="ECO:0007669"/>
    <property type="project" value="InterPro"/>
</dbReference>
<dbReference type="Proteomes" id="UP000198778">
    <property type="component" value="Unassembled WGS sequence"/>
</dbReference>